<reference evidence="6 7" key="1">
    <citation type="submission" date="2018-04" db="EMBL/GenBank/DDBJ databases">
        <title>Sphingobacterium sp. M46 Genome.</title>
        <authorList>
            <person name="Cheng J."/>
            <person name="Li Y."/>
        </authorList>
    </citation>
    <scope>NUCLEOTIDE SEQUENCE [LARGE SCALE GENOMIC DNA]</scope>
    <source>
        <strain evidence="6 7">M46</strain>
    </source>
</reference>
<dbReference type="AlphaFoldDB" id="A0A363NR27"/>
<dbReference type="CDD" id="cd06267">
    <property type="entry name" value="PBP1_LacI_sugar_binding-like"/>
    <property type="match status" value="1"/>
</dbReference>
<feature type="domain" description="HTH lacI-type" evidence="4">
    <location>
        <begin position="6"/>
        <end position="60"/>
    </location>
</feature>
<gene>
    <name evidence="6" type="ORF">DCO56_15145</name>
</gene>
<sequence length="341" mass="38764">MKFENYTIKDIAKALNLSTSTISRALRDSYEISPETKKKVLEYAEKINYRANPIARSLKERRSHSIGIIVSEIANNFFSQVINGVESIAYDKNFQIIISQTHESSERERLNVEYLTSRGIDGLLIALSSETEDISYLHQLKERGFPIVFFDRIPKQFNTYKVVVNNQQGAYDATQHLIKLGNKRIAHLTSSKSLSITRDRLEGYKKALMANHIDFDPNLVKYSQYGGLHLDEIEKAIEELIQIGFDAIFISGDKLTTGYLHVVKKRNFEAASNIAIAGFTNSNVVELFSSKVTAIRQPAFEMGKIATELLIKLIEAKYPITEFETRVLPTELINNHEIKKP</sequence>
<dbReference type="SUPFAM" id="SSF47413">
    <property type="entry name" value="lambda repressor-like DNA-binding domains"/>
    <property type="match status" value="1"/>
</dbReference>
<dbReference type="OrthoDB" id="9803256at2"/>
<dbReference type="InterPro" id="IPR028082">
    <property type="entry name" value="Peripla_BP_I"/>
</dbReference>
<organism evidence="6 7">
    <name type="scientific">Sphingobacterium athyrii</name>
    <dbReference type="NCBI Taxonomy" id="2152717"/>
    <lineage>
        <taxon>Bacteria</taxon>
        <taxon>Pseudomonadati</taxon>
        <taxon>Bacteroidota</taxon>
        <taxon>Sphingobacteriia</taxon>
        <taxon>Sphingobacteriales</taxon>
        <taxon>Sphingobacteriaceae</taxon>
        <taxon>Sphingobacterium</taxon>
    </lineage>
</organism>
<dbReference type="PROSITE" id="PS50932">
    <property type="entry name" value="HTH_LACI_2"/>
    <property type="match status" value="1"/>
</dbReference>
<dbReference type="EMBL" id="QCXX01000004">
    <property type="protein sequence ID" value="PUV23272.1"/>
    <property type="molecule type" value="Genomic_DNA"/>
</dbReference>
<dbReference type="SMART" id="SM00354">
    <property type="entry name" value="HTH_LACI"/>
    <property type="match status" value="1"/>
</dbReference>
<dbReference type="GO" id="GO:0003700">
    <property type="term" value="F:DNA-binding transcription factor activity"/>
    <property type="evidence" value="ECO:0007669"/>
    <property type="project" value="TreeGrafter"/>
</dbReference>
<evidence type="ECO:0000256" key="2">
    <source>
        <dbReference type="ARBA" id="ARBA00023125"/>
    </source>
</evidence>
<dbReference type="GO" id="GO:0000976">
    <property type="term" value="F:transcription cis-regulatory region binding"/>
    <property type="evidence" value="ECO:0007669"/>
    <property type="project" value="TreeGrafter"/>
</dbReference>
<evidence type="ECO:0000256" key="3">
    <source>
        <dbReference type="ARBA" id="ARBA00023163"/>
    </source>
</evidence>
<dbReference type="Pfam" id="PF13407">
    <property type="entry name" value="Peripla_BP_4"/>
    <property type="match status" value="1"/>
</dbReference>
<evidence type="ECO:0000313" key="7">
    <source>
        <dbReference type="Proteomes" id="UP000250831"/>
    </source>
</evidence>
<dbReference type="PANTHER" id="PTHR30146:SF109">
    <property type="entry name" value="HTH-TYPE TRANSCRIPTIONAL REGULATOR GALS"/>
    <property type="match status" value="1"/>
</dbReference>
<dbReference type="PANTHER" id="PTHR30146">
    <property type="entry name" value="LACI-RELATED TRANSCRIPTIONAL REPRESSOR"/>
    <property type="match status" value="1"/>
</dbReference>
<dbReference type="InterPro" id="IPR001387">
    <property type="entry name" value="Cro/C1-type_HTH"/>
</dbReference>
<name>A0A363NR27_9SPHI</name>
<dbReference type="PROSITE" id="PS50943">
    <property type="entry name" value="HTH_CROC1"/>
    <property type="match status" value="1"/>
</dbReference>
<protein>
    <submittedName>
        <fullName evidence="6">LacI family transcriptional regulator</fullName>
    </submittedName>
</protein>
<dbReference type="InterPro" id="IPR000843">
    <property type="entry name" value="HTH_LacI"/>
</dbReference>
<feature type="domain" description="HTH cro/C1-type" evidence="5">
    <location>
        <begin position="5"/>
        <end position="50"/>
    </location>
</feature>
<evidence type="ECO:0000256" key="1">
    <source>
        <dbReference type="ARBA" id="ARBA00023015"/>
    </source>
</evidence>
<dbReference type="Gene3D" id="3.40.50.2300">
    <property type="match status" value="2"/>
</dbReference>
<dbReference type="Pfam" id="PF00356">
    <property type="entry name" value="LacI"/>
    <property type="match status" value="1"/>
</dbReference>
<dbReference type="CDD" id="cd01392">
    <property type="entry name" value="HTH_LacI"/>
    <property type="match status" value="1"/>
</dbReference>
<dbReference type="Gene3D" id="1.10.260.40">
    <property type="entry name" value="lambda repressor-like DNA-binding domains"/>
    <property type="match status" value="1"/>
</dbReference>
<dbReference type="InterPro" id="IPR010982">
    <property type="entry name" value="Lambda_DNA-bd_dom_sf"/>
</dbReference>
<dbReference type="InterPro" id="IPR025997">
    <property type="entry name" value="SBP_2_dom"/>
</dbReference>
<dbReference type="RefSeq" id="WP_108634629.1">
    <property type="nucleotide sequence ID" value="NZ_QCXX01000004.1"/>
</dbReference>
<dbReference type="SUPFAM" id="SSF53822">
    <property type="entry name" value="Periplasmic binding protein-like I"/>
    <property type="match status" value="1"/>
</dbReference>
<keyword evidence="1" id="KW-0805">Transcription regulation</keyword>
<evidence type="ECO:0000313" key="6">
    <source>
        <dbReference type="EMBL" id="PUV23272.1"/>
    </source>
</evidence>
<evidence type="ECO:0000259" key="5">
    <source>
        <dbReference type="PROSITE" id="PS50943"/>
    </source>
</evidence>
<keyword evidence="7" id="KW-1185">Reference proteome</keyword>
<keyword evidence="2" id="KW-0238">DNA-binding</keyword>
<evidence type="ECO:0000259" key="4">
    <source>
        <dbReference type="PROSITE" id="PS50932"/>
    </source>
</evidence>
<accession>A0A363NR27</accession>
<dbReference type="Proteomes" id="UP000250831">
    <property type="component" value="Unassembled WGS sequence"/>
</dbReference>
<comment type="caution">
    <text evidence="6">The sequence shown here is derived from an EMBL/GenBank/DDBJ whole genome shotgun (WGS) entry which is preliminary data.</text>
</comment>
<proteinExistence type="predicted"/>
<keyword evidence="3" id="KW-0804">Transcription</keyword>